<comment type="caution">
    <text evidence="1">The sequence shown here is derived from an EMBL/GenBank/DDBJ whole genome shotgun (WGS) entry which is preliminary data.</text>
</comment>
<proteinExistence type="predicted"/>
<name>A0A2G0NT48_9GAMM</name>
<keyword evidence="2" id="KW-1185">Reference proteome</keyword>
<evidence type="ECO:0000313" key="1">
    <source>
        <dbReference type="EMBL" id="PHM37923.1"/>
    </source>
</evidence>
<evidence type="ECO:0000313" key="2">
    <source>
        <dbReference type="Proteomes" id="UP000224871"/>
    </source>
</evidence>
<organism evidence="1 2">
    <name type="scientific">Xenorhabdus innexi</name>
    <dbReference type="NCBI Taxonomy" id="290109"/>
    <lineage>
        <taxon>Bacteria</taxon>
        <taxon>Pseudomonadati</taxon>
        <taxon>Pseudomonadota</taxon>
        <taxon>Gammaproteobacteria</taxon>
        <taxon>Enterobacterales</taxon>
        <taxon>Morganellaceae</taxon>
        <taxon>Xenorhabdus</taxon>
    </lineage>
</organism>
<evidence type="ECO:0008006" key="3">
    <source>
        <dbReference type="Google" id="ProtNLM"/>
    </source>
</evidence>
<protein>
    <recommendedName>
        <fullName evidence="3">Transposase</fullName>
    </recommendedName>
</protein>
<dbReference type="EMBL" id="NIBU01000005">
    <property type="protein sequence ID" value="PHM37923.1"/>
    <property type="molecule type" value="Genomic_DNA"/>
</dbReference>
<accession>A0A2G0NT48</accession>
<dbReference type="Proteomes" id="UP000224871">
    <property type="component" value="Unassembled WGS sequence"/>
</dbReference>
<sequence>MRLPPAYAGGNQENIFCVTFTFWQDLFKMLRAYFIVTITCHYARRRLHVLSASKEGIVPT</sequence>
<gene>
    <name evidence="1" type="ORF">Xinn_00732</name>
</gene>
<reference evidence="1 2" key="1">
    <citation type="journal article" date="2017" name="Nat. Microbiol.">
        <title>Natural product diversity associated with the nematode symbionts Photorhabdus and Xenorhabdus.</title>
        <authorList>
            <person name="Tobias N.J."/>
            <person name="Wolff H."/>
            <person name="Djahanschiri B."/>
            <person name="Grundmann F."/>
            <person name="Kronenwerth M."/>
            <person name="Shi Y.M."/>
            <person name="Simonyi S."/>
            <person name="Grun P."/>
            <person name="Shapiro-Ilan D."/>
            <person name="Pidot S.J."/>
            <person name="Stinear T.P."/>
            <person name="Ebersberger I."/>
            <person name="Bode H.B."/>
        </authorList>
    </citation>
    <scope>NUCLEOTIDE SEQUENCE [LARGE SCALE GENOMIC DNA]</scope>
    <source>
        <strain evidence="1 2">DSM 16336</strain>
    </source>
</reference>